<keyword evidence="3" id="KW-1185">Reference proteome</keyword>
<gene>
    <name evidence="2" type="ORF">SAMN05443529_12682</name>
</gene>
<keyword evidence="1" id="KW-0812">Transmembrane</keyword>
<dbReference type="EMBL" id="FNCP01000026">
    <property type="protein sequence ID" value="SDI10933.1"/>
    <property type="molecule type" value="Genomic_DNA"/>
</dbReference>
<sequence length="146" mass="16338">MHKSELDEMQLQKRNNIGNQVYMILFYLLLLDIGLYGFGFRWLNYPMNVVVIMNACMAYYLVRIIWNKSYVGPKVKAKSLGRRIGIVIGLAGLVAGITSVLLKNGSLLTVSTEDNSAVILFIVSVVLLIILAVVSLISKWQARSDE</sequence>
<feature type="transmembrane region" description="Helical" evidence="1">
    <location>
        <begin position="83"/>
        <end position="102"/>
    </location>
</feature>
<evidence type="ECO:0000313" key="3">
    <source>
        <dbReference type="Proteomes" id="UP000198656"/>
    </source>
</evidence>
<dbReference type="RefSeq" id="WP_092335152.1">
    <property type="nucleotide sequence ID" value="NZ_FNCP01000026.1"/>
</dbReference>
<proteinExistence type="predicted"/>
<dbReference type="Pfam" id="PF20563">
    <property type="entry name" value="DUF6773"/>
    <property type="match status" value="1"/>
</dbReference>
<dbReference type="InterPro" id="IPR046664">
    <property type="entry name" value="DUF6773"/>
</dbReference>
<organism evidence="2 3">
    <name type="scientific">Desulfosporosinus hippei DSM 8344</name>
    <dbReference type="NCBI Taxonomy" id="1121419"/>
    <lineage>
        <taxon>Bacteria</taxon>
        <taxon>Bacillati</taxon>
        <taxon>Bacillota</taxon>
        <taxon>Clostridia</taxon>
        <taxon>Eubacteriales</taxon>
        <taxon>Desulfitobacteriaceae</taxon>
        <taxon>Desulfosporosinus</taxon>
    </lineage>
</organism>
<feature type="transmembrane region" description="Helical" evidence="1">
    <location>
        <begin position="117"/>
        <end position="137"/>
    </location>
</feature>
<keyword evidence="1" id="KW-1133">Transmembrane helix</keyword>
<dbReference type="Proteomes" id="UP000198656">
    <property type="component" value="Unassembled WGS sequence"/>
</dbReference>
<name>A0A1G8HWC1_9FIRM</name>
<dbReference type="AlphaFoldDB" id="A0A1G8HWC1"/>
<protein>
    <submittedName>
        <fullName evidence="2">Uncharacterized protein</fullName>
    </submittedName>
</protein>
<accession>A0A1G8HWC1</accession>
<keyword evidence="1" id="KW-0472">Membrane</keyword>
<dbReference type="OrthoDB" id="1798392at2"/>
<evidence type="ECO:0000256" key="1">
    <source>
        <dbReference type="SAM" id="Phobius"/>
    </source>
</evidence>
<feature type="transmembrane region" description="Helical" evidence="1">
    <location>
        <begin position="21"/>
        <end position="39"/>
    </location>
</feature>
<evidence type="ECO:0000313" key="2">
    <source>
        <dbReference type="EMBL" id="SDI10933.1"/>
    </source>
</evidence>
<reference evidence="3" key="1">
    <citation type="submission" date="2016-10" db="EMBL/GenBank/DDBJ databases">
        <authorList>
            <person name="Varghese N."/>
            <person name="Submissions S."/>
        </authorList>
    </citation>
    <scope>NUCLEOTIDE SEQUENCE [LARGE SCALE GENOMIC DNA]</scope>
    <source>
        <strain evidence="3">DSM 8344</strain>
    </source>
</reference>
<feature type="transmembrane region" description="Helical" evidence="1">
    <location>
        <begin position="45"/>
        <end position="62"/>
    </location>
</feature>